<evidence type="ECO:0000313" key="2">
    <source>
        <dbReference type="Proteomes" id="UP000277580"/>
    </source>
</evidence>
<accession>A0A3N4KHI4</accession>
<sequence>MTVNSCRPIYVPHIDTSHDSPFYVLLRICRDSRAKLGEPYSRTYTYTHMRTCTHWHDLPTALQVAFLFPQSAARELLVSSSTLAIEDSYITRFPTVKTVNRFSRRDKMTEKFPRPWQKKGNELCPIGTCGNSGGLKPKSLNILLMISINNWLPPSFTKLLQTHSYHDYNNGNISGLEFG</sequence>
<protein>
    <submittedName>
        <fullName evidence="1">Uncharacterized protein</fullName>
    </submittedName>
</protein>
<dbReference type="AlphaFoldDB" id="A0A3N4KHI4"/>
<organism evidence="1 2">
    <name type="scientific">Morchella conica CCBAS932</name>
    <dbReference type="NCBI Taxonomy" id="1392247"/>
    <lineage>
        <taxon>Eukaryota</taxon>
        <taxon>Fungi</taxon>
        <taxon>Dikarya</taxon>
        <taxon>Ascomycota</taxon>
        <taxon>Pezizomycotina</taxon>
        <taxon>Pezizomycetes</taxon>
        <taxon>Pezizales</taxon>
        <taxon>Morchellaceae</taxon>
        <taxon>Morchella</taxon>
    </lineage>
</organism>
<dbReference type="InParanoid" id="A0A3N4KHI4"/>
<gene>
    <name evidence="1" type="ORF">P167DRAFT_547557</name>
</gene>
<keyword evidence="2" id="KW-1185">Reference proteome</keyword>
<reference evidence="1 2" key="1">
    <citation type="journal article" date="2018" name="Nat. Ecol. Evol.">
        <title>Pezizomycetes genomes reveal the molecular basis of ectomycorrhizal truffle lifestyle.</title>
        <authorList>
            <person name="Murat C."/>
            <person name="Payen T."/>
            <person name="Noel B."/>
            <person name="Kuo A."/>
            <person name="Morin E."/>
            <person name="Chen J."/>
            <person name="Kohler A."/>
            <person name="Krizsan K."/>
            <person name="Balestrini R."/>
            <person name="Da Silva C."/>
            <person name="Montanini B."/>
            <person name="Hainaut M."/>
            <person name="Levati E."/>
            <person name="Barry K.W."/>
            <person name="Belfiori B."/>
            <person name="Cichocki N."/>
            <person name="Clum A."/>
            <person name="Dockter R.B."/>
            <person name="Fauchery L."/>
            <person name="Guy J."/>
            <person name="Iotti M."/>
            <person name="Le Tacon F."/>
            <person name="Lindquist E.A."/>
            <person name="Lipzen A."/>
            <person name="Malagnac F."/>
            <person name="Mello A."/>
            <person name="Molinier V."/>
            <person name="Miyauchi S."/>
            <person name="Poulain J."/>
            <person name="Riccioni C."/>
            <person name="Rubini A."/>
            <person name="Sitrit Y."/>
            <person name="Splivallo R."/>
            <person name="Traeger S."/>
            <person name="Wang M."/>
            <person name="Zifcakova L."/>
            <person name="Wipf D."/>
            <person name="Zambonelli A."/>
            <person name="Paolocci F."/>
            <person name="Nowrousian M."/>
            <person name="Ottonello S."/>
            <person name="Baldrian P."/>
            <person name="Spatafora J.W."/>
            <person name="Henrissat B."/>
            <person name="Nagy L.G."/>
            <person name="Aury J.M."/>
            <person name="Wincker P."/>
            <person name="Grigoriev I.V."/>
            <person name="Bonfante P."/>
            <person name="Martin F.M."/>
        </authorList>
    </citation>
    <scope>NUCLEOTIDE SEQUENCE [LARGE SCALE GENOMIC DNA]</scope>
    <source>
        <strain evidence="1 2">CCBAS932</strain>
    </source>
</reference>
<dbReference type="EMBL" id="ML119146">
    <property type="protein sequence ID" value="RPB10007.1"/>
    <property type="molecule type" value="Genomic_DNA"/>
</dbReference>
<dbReference type="Proteomes" id="UP000277580">
    <property type="component" value="Unassembled WGS sequence"/>
</dbReference>
<name>A0A3N4KHI4_9PEZI</name>
<evidence type="ECO:0000313" key="1">
    <source>
        <dbReference type="EMBL" id="RPB10007.1"/>
    </source>
</evidence>
<proteinExistence type="predicted"/>